<dbReference type="InterPro" id="IPR039261">
    <property type="entry name" value="FNR_nucleotide-bd"/>
</dbReference>
<feature type="compositionally biased region" description="Polar residues" evidence="2">
    <location>
        <begin position="48"/>
        <end position="65"/>
    </location>
</feature>
<evidence type="ECO:0000259" key="3">
    <source>
        <dbReference type="PROSITE" id="PS51384"/>
    </source>
</evidence>
<feature type="compositionally biased region" description="Pro residues" evidence="2">
    <location>
        <begin position="317"/>
        <end position="326"/>
    </location>
</feature>
<sequence length="1084" mass="116419">MEDPPAYRWIDTAAEPSPSHYRRQSQQRDRSSRNPQQDYQKRAHSVQLARTGTSIDSTQGWNMTSFDKGPGSGAFPSPTQARMGGLERTQPVVPAPTHRGPAAPSVMASQSQPSLPTTLESQATAGPRGGHGRNVPGLSPAFQRPEGARAGARQSVDMGAAARPQQRSSLQARASADLSRSIPGIPARISEGNEDILSTREMNIDSARKSQGDARSMADYLAQANANLEGRVEELFKMMHEVMGSENGISDVELLNVLRHVRAENMRLLRERQQVMEQNMQLLSRNSQLVEENASVLSRMVTLHQKHMQATAQAAPKPSPAEPPASRPVKRGVFGKMFGRSKSGNLAREEEAAAAQPLVDSEDMQQAIRMKEVAAAMERINADNREIMQLNQQLQNGMEQMRQENSELTNRLTEAAMRASEAESAQLEGQTPSGQHASGSSLRTDDLPPISSGSRPSSPHNGKIKRKGSSPSKTSTPVSLASRPAAEPFQAGKLETPQRSLRATPKTPFREDDLGAAAPLQAAAVPAEPGSPGAADPPTGPSRSVHGWALAIPGKEAGFRAGGSGSHNGDSLNGTPQGWSEPLTHSGSLAGPATPTKPEPLPLQATPDKALRPAEELQPHPEADLLHGERSIYQDANGFQHAPDQKGPGGLDTIAQIPEDRPLSVETRQPSMESDFPISPNSDSSTGLNTAHALMKSGGESPEVFHKKQEARHALSGLLDEVRDSRLRRESESGSLYQSASFNNFGALLSSESLRRLPDHRRCHHLVASSRSEAEPAESVPAAQDQPDFRTATVTENRGASADGSLRTLVLSVEDRVNFLDGRRVRARQEAPRWIDQYTTPGQCLVVRQPASDAATDTASSSKELVLTVSSSPYQARRQSAPLDASIVEVLVDRQGGANQQQLSHAGPGALLSVGCFQGNGFSSLFAPDIGLQSSMESGRHLLLIGVGASGIAPLRAVMDWAPVQAHASSGQVALVYLAPSPTAAAYLSEWDHWREMGAHVQVEYLDRDSSQSASDRPANPRSIMESIEAAVFDRQQGLPRKLNSSWHDWTVLLSGLEGSDAAAVCRKLSEEGLSSENILVSEQ</sequence>
<keyword evidence="5" id="KW-1185">Reference proteome</keyword>
<evidence type="ECO:0000313" key="5">
    <source>
        <dbReference type="Proteomes" id="UP001485043"/>
    </source>
</evidence>
<name>A0AAW1SYR9_9CHLO</name>
<feature type="domain" description="FAD-binding FR-type" evidence="3">
    <location>
        <begin position="787"/>
        <end position="929"/>
    </location>
</feature>
<dbReference type="PANTHER" id="PTHR47215:SF1">
    <property type="entry name" value="F9L1.8 PROTEIN"/>
    <property type="match status" value="1"/>
</dbReference>
<organism evidence="4 5">
    <name type="scientific">Apatococcus fuscideae</name>
    <dbReference type="NCBI Taxonomy" id="2026836"/>
    <lineage>
        <taxon>Eukaryota</taxon>
        <taxon>Viridiplantae</taxon>
        <taxon>Chlorophyta</taxon>
        <taxon>core chlorophytes</taxon>
        <taxon>Trebouxiophyceae</taxon>
        <taxon>Chlorellales</taxon>
        <taxon>Chlorellaceae</taxon>
        <taxon>Apatococcus</taxon>
    </lineage>
</organism>
<feature type="compositionally biased region" description="Low complexity" evidence="2">
    <location>
        <begin position="768"/>
        <end position="783"/>
    </location>
</feature>
<dbReference type="EMBL" id="JALJOV010000639">
    <property type="protein sequence ID" value="KAK9862208.1"/>
    <property type="molecule type" value="Genomic_DNA"/>
</dbReference>
<feature type="compositionally biased region" description="Polar residues" evidence="2">
    <location>
        <begin position="427"/>
        <end position="442"/>
    </location>
</feature>
<protein>
    <recommendedName>
        <fullName evidence="3">FAD-binding FR-type domain-containing protein</fullName>
    </recommendedName>
</protein>
<dbReference type="Proteomes" id="UP001485043">
    <property type="component" value="Unassembled WGS sequence"/>
</dbReference>
<feature type="region of interest" description="Disordered" evidence="2">
    <location>
        <begin position="665"/>
        <end position="693"/>
    </location>
</feature>
<keyword evidence="1" id="KW-0175">Coiled coil</keyword>
<proteinExistence type="predicted"/>
<dbReference type="InterPro" id="IPR017927">
    <property type="entry name" value="FAD-bd_FR_type"/>
</dbReference>
<reference evidence="4 5" key="1">
    <citation type="journal article" date="2024" name="Nat. Commun.">
        <title>Phylogenomics reveals the evolutionary origins of lichenization in chlorophyte algae.</title>
        <authorList>
            <person name="Puginier C."/>
            <person name="Libourel C."/>
            <person name="Otte J."/>
            <person name="Skaloud P."/>
            <person name="Haon M."/>
            <person name="Grisel S."/>
            <person name="Petersen M."/>
            <person name="Berrin J.G."/>
            <person name="Delaux P.M."/>
            <person name="Dal Grande F."/>
            <person name="Keller J."/>
        </authorList>
    </citation>
    <scope>NUCLEOTIDE SEQUENCE [LARGE SCALE GENOMIC DNA]</scope>
    <source>
        <strain evidence="4 5">SAG 2523</strain>
    </source>
</reference>
<dbReference type="GO" id="GO:0016491">
    <property type="term" value="F:oxidoreductase activity"/>
    <property type="evidence" value="ECO:0007669"/>
    <property type="project" value="InterPro"/>
</dbReference>
<feature type="compositionally biased region" description="Low complexity" evidence="2">
    <location>
        <begin position="415"/>
        <end position="425"/>
    </location>
</feature>
<feature type="region of interest" description="Disordered" evidence="2">
    <location>
        <begin position="768"/>
        <end position="788"/>
    </location>
</feature>
<feature type="coiled-coil region" evidence="1">
    <location>
        <begin position="258"/>
        <end position="286"/>
    </location>
</feature>
<dbReference type="PROSITE" id="PS51384">
    <property type="entry name" value="FAD_FR"/>
    <property type="match status" value="1"/>
</dbReference>
<dbReference type="Gene3D" id="3.40.50.80">
    <property type="entry name" value="Nucleotide-binding domain of ferredoxin-NADP reductase (FNR) module"/>
    <property type="match status" value="1"/>
</dbReference>
<feature type="compositionally biased region" description="Polar residues" evidence="2">
    <location>
        <begin position="679"/>
        <end position="689"/>
    </location>
</feature>
<feature type="compositionally biased region" description="Low complexity" evidence="2">
    <location>
        <begin position="448"/>
        <end position="459"/>
    </location>
</feature>
<feature type="region of interest" description="Disordered" evidence="2">
    <location>
        <begin position="1"/>
        <end position="187"/>
    </location>
</feature>
<gene>
    <name evidence="4" type="ORF">WJX84_008668</name>
</gene>
<evidence type="ECO:0000256" key="2">
    <source>
        <dbReference type="SAM" id="MobiDB-lite"/>
    </source>
</evidence>
<evidence type="ECO:0000313" key="4">
    <source>
        <dbReference type="EMBL" id="KAK9862208.1"/>
    </source>
</evidence>
<feature type="region of interest" description="Disordered" evidence="2">
    <location>
        <begin position="415"/>
        <end position="512"/>
    </location>
</feature>
<feature type="compositionally biased region" description="Polar residues" evidence="2">
    <location>
        <begin position="567"/>
        <end position="587"/>
    </location>
</feature>
<feature type="region of interest" description="Disordered" evidence="2">
    <location>
        <begin position="524"/>
        <end position="606"/>
    </location>
</feature>
<dbReference type="SUPFAM" id="SSF52343">
    <property type="entry name" value="Ferredoxin reductase-like, C-terminal NADP-linked domain"/>
    <property type="match status" value="1"/>
</dbReference>
<feature type="region of interest" description="Disordered" evidence="2">
    <location>
        <begin position="310"/>
        <end position="332"/>
    </location>
</feature>
<accession>A0AAW1SYR9</accession>
<dbReference type="PANTHER" id="PTHR47215">
    <property type="match status" value="1"/>
</dbReference>
<dbReference type="AlphaFoldDB" id="A0AAW1SYR9"/>
<evidence type="ECO:0000256" key="1">
    <source>
        <dbReference type="SAM" id="Coils"/>
    </source>
</evidence>
<feature type="compositionally biased region" description="Polar residues" evidence="2">
    <location>
        <begin position="107"/>
        <end position="124"/>
    </location>
</feature>
<comment type="caution">
    <text evidence="4">The sequence shown here is derived from an EMBL/GenBank/DDBJ whole genome shotgun (WGS) entry which is preliminary data.</text>
</comment>
<feature type="compositionally biased region" description="Polar residues" evidence="2">
    <location>
        <begin position="469"/>
        <end position="479"/>
    </location>
</feature>